<accession>A0ABR2VHE5</accession>
<feature type="compositionally biased region" description="Polar residues" evidence="1">
    <location>
        <begin position="211"/>
        <end position="226"/>
    </location>
</feature>
<feature type="region of interest" description="Disordered" evidence="1">
    <location>
        <begin position="318"/>
        <end position="412"/>
    </location>
</feature>
<dbReference type="Pfam" id="PF09441">
    <property type="entry name" value="Abp2"/>
    <property type="match status" value="1"/>
</dbReference>
<feature type="compositionally biased region" description="Low complexity" evidence="1">
    <location>
        <begin position="375"/>
        <end position="397"/>
    </location>
</feature>
<proteinExistence type="predicted"/>
<evidence type="ECO:0000313" key="2">
    <source>
        <dbReference type="EMBL" id="KAK9426334.1"/>
    </source>
</evidence>
<name>A0ABR2VHE5_9PEZI</name>
<dbReference type="EMBL" id="JARVKF010000002">
    <property type="protein sequence ID" value="KAK9426334.1"/>
    <property type="molecule type" value="Genomic_DNA"/>
</dbReference>
<evidence type="ECO:0000313" key="3">
    <source>
        <dbReference type="Proteomes" id="UP001408356"/>
    </source>
</evidence>
<dbReference type="InterPro" id="IPR018562">
    <property type="entry name" value="ARS-binding_2"/>
</dbReference>
<keyword evidence="3" id="KW-1185">Reference proteome</keyword>
<reference evidence="2 3" key="1">
    <citation type="journal article" date="2024" name="J. Plant Pathol.">
        <title>Sequence and assembly of the genome of Seiridium unicorne, isolate CBS 538.82, causal agent of cypress canker disease.</title>
        <authorList>
            <person name="Scali E."/>
            <person name="Rocca G.D."/>
            <person name="Danti R."/>
            <person name="Garbelotto M."/>
            <person name="Barberini S."/>
            <person name="Baroncelli R."/>
            <person name="Emiliani G."/>
        </authorList>
    </citation>
    <scope>NUCLEOTIDE SEQUENCE [LARGE SCALE GENOMIC DNA]</scope>
    <source>
        <strain evidence="2 3">BM-138-508</strain>
    </source>
</reference>
<feature type="region of interest" description="Disordered" evidence="1">
    <location>
        <begin position="153"/>
        <end position="267"/>
    </location>
</feature>
<protein>
    <submittedName>
        <fullName evidence="2">ARS binding protein 2-domain-containing protein</fullName>
    </submittedName>
</protein>
<dbReference type="PANTHER" id="PTHR42048:SF1">
    <property type="entry name" value="ARS-BINDING PROTEIN 2"/>
    <property type="match status" value="1"/>
</dbReference>
<feature type="compositionally biased region" description="Polar residues" evidence="1">
    <location>
        <begin position="1"/>
        <end position="19"/>
    </location>
</feature>
<sequence>MPAMTSIQHTPPPSANNVSPKPLRLRPNLPEKSVTSTSIEDAYINFILYCNPAVPQEADTGALGEAFRVPPKSDGKAFSTFTLFELIKKLHTKELKTWADLAVNLGVTPPDTQKGQSSQKIQQYAVRLKRWMHSMHIDAFFDYLLDNEHPYFTQVPTDPNPVCEEGRDGVAAEDDMALRSLLPQIRPRRGRRKPEDDLNKSPSQRPRLESPNFNSEGPTQRQNGSEPWTAHPDGQRTFLFPPADEARSSVLPGSGSGFPWPSELSQTPMTAYPQSAMTPVNGRGLWADEPLSAITPSKAKQLGRRHGAKVVSSAWRSGGSIASGKTRGRPPINRGADVSFSATPDASRVFPATNFDKDAPQSAHPLTAPVPIFPTAPTSAPTSTPSSVPTPTSAGPSQASRPGRPGRLSLQVPERQGGNVRLATPPPPVVMVNGQSTGVDENSHVSGSNMTSNAITASSTTQIPCPPMLAMTPKGSPGDTSVDSQDESMVNVREVESLFVSELLVADWFDASGNKIPPCGFDEAEAMAKMIIGNMQKQALTPESFLSNLAILAGGSVLQKGVKATITRIEDGPNSSKYTCKWGLRYGVLRGNFSLTETVPHSLWKEKQDELEMLGNETAGHGDAQHWKKKYQELLRAVKTNHQHDTDLRLSVLESLKRSK</sequence>
<dbReference type="PANTHER" id="PTHR42048">
    <property type="entry name" value="ARS-BINDING PROTEIN 2"/>
    <property type="match status" value="1"/>
</dbReference>
<gene>
    <name evidence="2" type="ORF">SUNI508_02775</name>
</gene>
<feature type="region of interest" description="Disordered" evidence="1">
    <location>
        <begin position="1"/>
        <end position="31"/>
    </location>
</feature>
<comment type="caution">
    <text evidence="2">The sequence shown here is derived from an EMBL/GenBank/DDBJ whole genome shotgun (WGS) entry which is preliminary data.</text>
</comment>
<organism evidence="2 3">
    <name type="scientific">Seiridium unicorne</name>
    <dbReference type="NCBI Taxonomy" id="138068"/>
    <lineage>
        <taxon>Eukaryota</taxon>
        <taxon>Fungi</taxon>
        <taxon>Dikarya</taxon>
        <taxon>Ascomycota</taxon>
        <taxon>Pezizomycotina</taxon>
        <taxon>Sordariomycetes</taxon>
        <taxon>Xylariomycetidae</taxon>
        <taxon>Amphisphaeriales</taxon>
        <taxon>Sporocadaceae</taxon>
        <taxon>Seiridium</taxon>
    </lineage>
</organism>
<dbReference type="Proteomes" id="UP001408356">
    <property type="component" value="Unassembled WGS sequence"/>
</dbReference>
<evidence type="ECO:0000256" key="1">
    <source>
        <dbReference type="SAM" id="MobiDB-lite"/>
    </source>
</evidence>